<sequence length="64" mass="6528">MTTTAHSRSLRNPLSGPVRFGLYAASGALGVIGTAWVTRDVGATIIATQTWVAGLAVGKVDLSS</sequence>
<dbReference type="Proteomes" id="UP001501495">
    <property type="component" value="Unassembled WGS sequence"/>
</dbReference>
<comment type="caution">
    <text evidence="2">The sequence shown here is derived from an EMBL/GenBank/DDBJ whole genome shotgun (WGS) entry which is preliminary data.</text>
</comment>
<keyword evidence="1" id="KW-1133">Transmembrane helix</keyword>
<name>A0ABP7XJP7_9ACTN</name>
<proteinExistence type="predicted"/>
<reference evidence="3" key="1">
    <citation type="journal article" date="2019" name="Int. J. Syst. Evol. Microbiol.">
        <title>The Global Catalogue of Microorganisms (GCM) 10K type strain sequencing project: providing services to taxonomists for standard genome sequencing and annotation.</title>
        <authorList>
            <consortium name="The Broad Institute Genomics Platform"/>
            <consortium name="The Broad Institute Genome Sequencing Center for Infectious Disease"/>
            <person name="Wu L."/>
            <person name="Ma J."/>
        </authorList>
    </citation>
    <scope>NUCLEOTIDE SEQUENCE [LARGE SCALE GENOMIC DNA]</scope>
    <source>
        <strain evidence="3">JCM 16703</strain>
    </source>
</reference>
<dbReference type="EMBL" id="BAAAZH010000016">
    <property type="protein sequence ID" value="GAA4120414.1"/>
    <property type="molecule type" value="Genomic_DNA"/>
</dbReference>
<accession>A0ABP7XJP7</accession>
<evidence type="ECO:0000313" key="3">
    <source>
        <dbReference type="Proteomes" id="UP001501495"/>
    </source>
</evidence>
<organism evidence="2 3">
    <name type="scientific">Nocardioides fonticola</name>
    <dbReference type="NCBI Taxonomy" id="450363"/>
    <lineage>
        <taxon>Bacteria</taxon>
        <taxon>Bacillati</taxon>
        <taxon>Actinomycetota</taxon>
        <taxon>Actinomycetes</taxon>
        <taxon>Propionibacteriales</taxon>
        <taxon>Nocardioidaceae</taxon>
        <taxon>Nocardioides</taxon>
    </lineage>
</organism>
<keyword evidence="1" id="KW-0472">Membrane</keyword>
<feature type="transmembrane region" description="Helical" evidence="1">
    <location>
        <begin position="20"/>
        <end position="38"/>
    </location>
</feature>
<keyword evidence="1" id="KW-0812">Transmembrane</keyword>
<evidence type="ECO:0000313" key="2">
    <source>
        <dbReference type="EMBL" id="GAA4120414.1"/>
    </source>
</evidence>
<evidence type="ECO:0000256" key="1">
    <source>
        <dbReference type="SAM" id="Phobius"/>
    </source>
</evidence>
<dbReference type="RefSeq" id="WP_344733633.1">
    <property type="nucleotide sequence ID" value="NZ_BAAAZH010000016.1"/>
</dbReference>
<gene>
    <name evidence="2" type="ORF">GCM10022215_24000</name>
</gene>
<protein>
    <submittedName>
        <fullName evidence="2">Uncharacterized protein</fullName>
    </submittedName>
</protein>
<keyword evidence="3" id="KW-1185">Reference proteome</keyword>